<dbReference type="EMBL" id="CP048000">
    <property type="protein sequence ID" value="QHQ61562.1"/>
    <property type="molecule type" value="Genomic_DNA"/>
</dbReference>
<dbReference type="RefSeq" id="WP_161838387.1">
    <property type="nucleotide sequence ID" value="NZ_CP048000.1"/>
</dbReference>
<dbReference type="AlphaFoldDB" id="A0A6P1TN14"/>
<dbReference type="Proteomes" id="UP000464314">
    <property type="component" value="Chromosome"/>
</dbReference>
<name>A0A6P1TN14_9FIRM</name>
<dbReference type="Pfam" id="PF13306">
    <property type="entry name" value="LRR_5"/>
    <property type="match status" value="2"/>
</dbReference>
<keyword evidence="3" id="KW-1185">Reference proteome</keyword>
<feature type="signal peptide" evidence="1">
    <location>
        <begin position="1"/>
        <end position="29"/>
    </location>
</feature>
<dbReference type="InterPro" id="IPR053139">
    <property type="entry name" value="Surface_bspA-like"/>
</dbReference>
<dbReference type="KEGG" id="anr:Ana3638_12895"/>
<protein>
    <submittedName>
        <fullName evidence="2">Leucine-rich repeat protein</fullName>
    </submittedName>
</protein>
<dbReference type="PANTHER" id="PTHR45661:SF3">
    <property type="entry name" value="IG-LIKE DOMAIN-CONTAINING PROTEIN"/>
    <property type="match status" value="1"/>
</dbReference>
<dbReference type="PANTHER" id="PTHR45661">
    <property type="entry name" value="SURFACE ANTIGEN"/>
    <property type="match status" value="1"/>
</dbReference>
<organism evidence="2 3">
    <name type="scientific">Anaerocolumna sedimenticola</name>
    <dbReference type="NCBI Taxonomy" id="2696063"/>
    <lineage>
        <taxon>Bacteria</taxon>
        <taxon>Bacillati</taxon>
        <taxon>Bacillota</taxon>
        <taxon>Clostridia</taxon>
        <taxon>Lachnospirales</taxon>
        <taxon>Lachnospiraceae</taxon>
        <taxon>Anaerocolumna</taxon>
    </lineage>
</organism>
<accession>A0A6P1TN14</accession>
<feature type="chain" id="PRO_5038830959" evidence="1">
    <location>
        <begin position="30"/>
        <end position="653"/>
    </location>
</feature>
<dbReference type="InterPro" id="IPR026906">
    <property type="entry name" value="LRR_5"/>
</dbReference>
<proteinExistence type="predicted"/>
<keyword evidence="1" id="KW-0732">Signal</keyword>
<gene>
    <name evidence="2" type="ORF">Ana3638_12895</name>
</gene>
<evidence type="ECO:0000256" key="1">
    <source>
        <dbReference type="SAM" id="SignalP"/>
    </source>
</evidence>
<reference evidence="2 3" key="1">
    <citation type="submission" date="2020-01" db="EMBL/GenBank/DDBJ databases">
        <title>Genome analysis of Anaerocolumna sp. CBA3638.</title>
        <authorList>
            <person name="Kim J."/>
            <person name="Roh S.W."/>
        </authorList>
    </citation>
    <scope>NUCLEOTIDE SEQUENCE [LARGE SCALE GENOMIC DNA]</scope>
    <source>
        <strain evidence="2 3">CBA3638</strain>
    </source>
</reference>
<dbReference type="InterPro" id="IPR032675">
    <property type="entry name" value="LRR_dom_sf"/>
</dbReference>
<evidence type="ECO:0000313" key="3">
    <source>
        <dbReference type="Proteomes" id="UP000464314"/>
    </source>
</evidence>
<evidence type="ECO:0000313" key="2">
    <source>
        <dbReference type="EMBL" id="QHQ61562.1"/>
    </source>
</evidence>
<sequence length="653" mass="72491">MKFKSRAARYISIGFLLILCFGRTFICTAAEDKPSVSADKEDKNADSLSSYLGVWYDKASVDSGQTEYTNPNVKLVITGISKDKLLFSISQQYCILDSAIALKQEDGSYQFSFNEVKEDDLTECGYGTEYKGKFIFNGMKLTAEIGGSTEEGIGYTGELIYYSGLDTGTPCNLVDLMTDYKTAYNGAPGDITLVEDKDSGLVAGASFEMGSGFWTSVRSFEVDGITICSFQEDCIAKFGQPVSTRTMGEFTEVVYLVDEKYYLTSPLNRYGVMKTMKLSYANEEKVLGYEIDGDFKIHGTKIIEYLGGYDTARTIVIPEKITEIGEMAFYIQDDITFPNQAVNMKKVSLCIPKDVRIDEDAFNTIGPMNITFEEGRSIIEKRAFRGCSAYTDFCNESIEITLPSTIKSIGESSFETFICGRIILNLNEGLEEIGDYALSGTKCKLPSTVKKLGDYALNNWWYDSKAEGELSGGYVILPKSLEEMGDHCIYLEMPTKKITIPASVKKMGERPITYGDNAYMGGVVVEKKSRYFKSDKNGWLYTKNGKNLLYAASFHGNLVVPEGVEYVAEGSLNLDLNGEGGPQKIILPKSLKKYNQRAATNCTAVFKGNPPQLVGVKGAAHFTMTFYVPKNKLKSYKNVFQLWKSDCKILEAE</sequence>
<dbReference type="Gene3D" id="3.80.10.10">
    <property type="entry name" value="Ribonuclease Inhibitor"/>
    <property type="match status" value="1"/>
</dbReference>